<reference evidence="2 3" key="1">
    <citation type="journal article" date="2016" name="Sci. Rep.">
        <title>The genome sequence of the outbreeding globe artichoke constructed de novo incorporating a phase-aware low-pass sequencing strategy of F1 progeny.</title>
        <authorList>
            <person name="Scaglione D."/>
            <person name="Reyes-Chin-Wo S."/>
            <person name="Acquadro A."/>
            <person name="Froenicke L."/>
            <person name="Portis E."/>
            <person name="Beitel C."/>
            <person name="Tirone M."/>
            <person name="Mauro R."/>
            <person name="Lo Monaco A."/>
            <person name="Mauromicale G."/>
            <person name="Faccioli P."/>
            <person name="Cattivelli L."/>
            <person name="Rieseberg L."/>
            <person name="Michelmore R."/>
            <person name="Lanteri S."/>
        </authorList>
    </citation>
    <scope>NUCLEOTIDE SEQUENCE [LARGE SCALE GENOMIC DNA]</scope>
    <source>
        <strain evidence="2">2C</strain>
    </source>
</reference>
<proteinExistence type="predicted"/>
<dbReference type="Gramene" id="KVI03340">
    <property type="protein sequence ID" value="KVI03340"/>
    <property type="gene ID" value="Ccrd_018361"/>
</dbReference>
<keyword evidence="3" id="KW-1185">Reference proteome</keyword>
<feature type="compositionally biased region" description="Acidic residues" evidence="1">
    <location>
        <begin position="72"/>
        <end position="83"/>
    </location>
</feature>
<evidence type="ECO:0000313" key="2">
    <source>
        <dbReference type="EMBL" id="KVI03340.1"/>
    </source>
</evidence>
<gene>
    <name evidence="2" type="ORF">Ccrd_018361</name>
</gene>
<organism evidence="2 3">
    <name type="scientific">Cynara cardunculus var. scolymus</name>
    <name type="common">Globe artichoke</name>
    <name type="synonym">Cynara scolymus</name>
    <dbReference type="NCBI Taxonomy" id="59895"/>
    <lineage>
        <taxon>Eukaryota</taxon>
        <taxon>Viridiplantae</taxon>
        <taxon>Streptophyta</taxon>
        <taxon>Embryophyta</taxon>
        <taxon>Tracheophyta</taxon>
        <taxon>Spermatophyta</taxon>
        <taxon>Magnoliopsida</taxon>
        <taxon>eudicotyledons</taxon>
        <taxon>Gunneridae</taxon>
        <taxon>Pentapetalae</taxon>
        <taxon>asterids</taxon>
        <taxon>campanulids</taxon>
        <taxon>Asterales</taxon>
        <taxon>Asteraceae</taxon>
        <taxon>Carduoideae</taxon>
        <taxon>Cardueae</taxon>
        <taxon>Carduinae</taxon>
        <taxon>Cynara</taxon>
    </lineage>
</organism>
<dbReference type="EMBL" id="LEKV01002364">
    <property type="protein sequence ID" value="KVI03340.1"/>
    <property type="molecule type" value="Genomic_DNA"/>
</dbReference>
<name>A0A103Y6C3_CYNCS</name>
<feature type="region of interest" description="Disordered" evidence="1">
    <location>
        <begin position="69"/>
        <end position="106"/>
    </location>
</feature>
<accession>A0A103Y6C3</accession>
<dbReference type="Proteomes" id="UP000243975">
    <property type="component" value="Unassembled WGS sequence"/>
</dbReference>
<evidence type="ECO:0000313" key="3">
    <source>
        <dbReference type="Proteomes" id="UP000243975"/>
    </source>
</evidence>
<protein>
    <submittedName>
        <fullName evidence="2">Uncharacterized protein</fullName>
    </submittedName>
</protein>
<dbReference type="AlphaFoldDB" id="A0A103Y6C3"/>
<evidence type="ECO:0000256" key="1">
    <source>
        <dbReference type="SAM" id="MobiDB-lite"/>
    </source>
</evidence>
<sequence length="106" mass="11879">MISNQSSHDASFFYLKSATLLVPQLSGFDLNKASTARNSLSPKTVDEDDDIHVIKNRILQLSLKKYCAREEDSSDGDGGEEMESGTAEADQPPSLLRPFQRRNFYH</sequence>
<comment type="caution">
    <text evidence="2">The sequence shown here is derived from an EMBL/GenBank/DDBJ whole genome shotgun (WGS) entry which is preliminary data.</text>
</comment>